<dbReference type="SUPFAM" id="SSF53850">
    <property type="entry name" value="Periplasmic binding protein-like II"/>
    <property type="match status" value="1"/>
</dbReference>
<dbReference type="InterPro" id="IPR036388">
    <property type="entry name" value="WH-like_DNA-bd_sf"/>
</dbReference>
<reference evidence="7" key="1">
    <citation type="journal article" date="2019" name="Int. J. Syst. Evol. Microbiol.">
        <title>The Global Catalogue of Microorganisms (GCM) 10K type strain sequencing project: providing services to taxonomists for standard genome sequencing and annotation.</title>
        <authorList>
            <consortium name="The Broad Institute Genomics Platform"/>
            <consortium name="The Broad Institute Genome Sequencing Center for Infectious Disease"/>
            <person name="Wu L."/>
            <person name="Ma J."/>
        </authorList>
    </citation>
    <scope>NUCLEOTIDE SEQUENCE [LARGE SCALE GENOMIC DNA]</scope>
    <source>
        <strain evidence="7">CCUG 48316</strain>
    </source>
</reference>
<keyword evidence="2" id="KW-0805">Transcription regulation</keyword>
<dbReference type="InterPro" id="IPR005119">
    <property type="entry name" value="LysR_subst-bd"/>
</dbReference>
<gene>
    <name evidence="6" type="ORF">ACFQE0_03220</name>
</gene>
<dbReference type="InterPro" id="IPR036390">
    <property type="entry name" value="WH_DNA-bd_sf"/>
</dbReference>
<dbReference type="InterPro" id="IPR058163">
    <property type="entry name" value="LysR-type_TF_proteobact-type"/>
</dbReference>
<protein>
    <submittedName>
        <fullName evidence="6">LysR family transcriptional regulator</fullName>
    </submittedName>
</protein>
<keyword evidence="3" id="KW-0238">DNA-binding</keyword>
<evidence type="ECO:0000256" key="2">
    <source>
        <dbReference type="ARBA" id="ARBA00023015"/>
    </source>
</evidence>
<organism evidence="6 7">
    <name type="scientific">Methylobacterium komagatae</name>
    <dbReference type="NCBI Taxonomy" id="374425"/>
    <lineage>
        <taxon>Bacteria</taxon>
        <taxon>Pseudomonadati</taxon>
        <taxon>Pseudomonadota</taxon>
        <taxon>Alphaproteobacteria</taxon>
        <taxon>Hyphomicrobiales</taxon>
        <taxon>Methylobacteriaceae</taxon>
        <taxon>Methylobacterium</taxon>
    </lineage>
</organism>
<accession>A0ABW2BFQ4</accession>
<sequence length="294" mass="31845">MQAGWDDFRLVKAVADRHGLTGAAESLGIDHSTAFRRLGAIEKSLGVCLFERHRSGYKATAAGQAMIDVAARMEADIDGFARAIVGQSDAMVGELRITAPTSFANTFLMPILADFSRRYPAMRLELIFAEETLNLSRRDADVALRASRGPDETLVGRRLTGIGWALYGAAGRSFGPLAEEDWVGLTEGVAGGLFTQFIRQRTAPERVVLCLNGVAGLREAVASGIGIGPLPCVEGDGDSRLQRLGGLEPELDRDLWLLTHQDLRRSARVRAFMDHMAAAMLPLRPLFEGRAVSP</sequence>
<comment type="caution">
    <text evidence="6">The sequence shown here is derived from an EMBL/GenBank/DDBJ whole genome shotgun (WGS) entry which is preliminary data.</text>
</comment>
<dbReference type="SUPFAM" id="SSF46785">
    <property type="entry name" value="Winged helix' DNA-binding domain"/>
    <property type="match status" value="1"/>
</dbReference>
<dbReference type="PROSITE" id="PS50931">
    <property type="entry name" value="HTH_LYSR"/>
    <property type="match status" value="1"/>
</dbReference>
<evidence type="ECO:0000313" key="7">
    <source>
        <dbReference type="Proteomes" id="UP001596292"/>
    </source>
</evidence>
<keyword evidence="7" id="KW-1185">Reference proteome</keyword>
<dbReference type="PANTHER" id="PTHR30537">
    <property type="entry name" value="HTH-TYPE TRANSCRIPTIONAL REGULATOR"/>
    <property type="match status" value="1"/>
</dbReference>
<dbReference type="RefSeq" id="WP_378966999.1">
    <property type="nucleotide sequence ID" value="NZ_JBHSWN010000001.1"/>
</dbReference>
<evidence type="ECO:0000256" key="3">
    <source>
        <dbReference type="ARBA" id="ARBA00023125"/>
    </source>
</evidence>
<dbReference type="Pfam" id="PF03466">
    <property type="entry name" value="LysR_substrate"/>
    <property type="match status" value="1"/>
</dbReference>
<dbReference type="Gene3D" id="3.40.190.290">
    <property type="match status" value="1"/>
</dbReference>
<dbReference type="Pfam" id="PF00126">
    <property type="entry name" value="HTH_1"/>
    <property type="match status" value="1"/>
</dbReference>
<name>A0ABW2BFQ4_9HYPH</name>
<keyword evidence="4" id="KW-0804">Transcription</keyword>
<evidence type="ECO:0000256" key="4">
    <source>
        <dbReference type="ARBA" id="ARBA00023163"/>
    </source>
</evidence>
<comment type="similarity">
    <text evidence="1">Belongs to the LysR transcriptional regulatory family.</text>
</comment>
<evidence type="ECO:0000259" key="5">
    <source>
        <dbReference type="PROSITE" id="PS50931"/>
    </source>
</evidence>
<proteinExistence type="inferred from homology"/>
<feature type="domain" description="HTH lysR-type" evidence="5">
    <location>
        <begin position="1"/>
        <end position="60"/>
    </location>
</feature>
<evidence type="ECO:0000313" key="6">
    <source>
        <dbReference type="EMBL" id="MFC6788719.1"/>
    </source>
</evidence>
<dbReference type="InterPro" id="IPR000847">
    <property type="entry name" value="LysR_HTH_N"/>
</dbReference>
<evidence type="ECO:0000256" key="1">
    <source>
        <dbReference type="ARBA" id="ARBA00009437"/>
    </source>
</evidence>
<dbReference type="Proteomes" id="UP001596292">
    <property type="component" value="Unassembled WGS sequence"/>
</dbReference>
<dbReference type="PANTHER" id="PTHR30537:SF3">
    <property type="entry name" value="TRANSCRIPTIONAL REGULATORY PROTEIN"/>
    <property type="match status" value="1"/>
</dbReference>
<dbReference type="EMBL" id="JBHSWN010000001">
    <property type="protein sequence ID" value="MFC6788719.1"/>
    <property type="molecule type" value="Genomic_DNA"/>
</dbReference>
<dbReference type="Gene3D" id="1.10.10.10">
    <property type="entry name" value="Winged helix-like DNA-binding domain superfamily/Winged helix DNA-binding domain"/>
    <property type="match status" value="1"/>
</dbReference>